<dbReference type="EMBL" id="WKJJ01000010">
    <property type="protein sequence ID" value="MRV73572.1"/>
    <property type="molecule type" value="Genomic_DNA"/>
</dbReference>
<organism evidence="2 3">
    <name type="scientific">Pseudoduganella rivuli</name>
    <dbReference type="NCBI Taxonomy" id="2666085"/>
    <lineage>
        <taxon>Bacteria</taxon>
        <taxon>Pseudomonadati</taxon>
        <taxon>Pseudomonadota</taxon>
        <taxon>Betaproteobacteria</taxon>
        <taxon>Burkholderiales</taxon>
        <taxon>Oxalobacteraceae</taxon>
        <taxon>Telluria group</taxon>
        <taxon>Pseudoduganella</taxon>
    </lineage>
</organism>
<evidence type="ECO:0000313" key="3">
    <source>
        <dbReference type="Proteomes" id="UP000446768"/>
    </source>
</evidence>
<proteinExistence type="predicted"/>
<protein>
    <submittedName>
        <fullName evidence="2">DUF4357 domain-containing protein</fullName>
    </submittedName>
</protein>
<sequence>MMGKSIRIYLPNETVAGIRHAEIANWTGQALACPRALFSELREWPEVQRPGVYILFGVNDETGTEIAYIGEAEVLADRLQSHMSGKEFWSEVVSFSSKDDNLTKAHVRYLEARLMSLAGEANRYQLENSIVPALPSLPRADRDAMEEFLGFAKTLLGVLGHRLLDPLVVRESPMNAQIAVMAQKFPTPASKVLEPSAVFHLRVSGLHARAVWTEEGMVIFEGSDAALTPASSLTGGAVTLRQTLLESGVLVNSNEKMIFKRDHMFKTPSQAAAIVAGYSINGRDNWKLDDGTTFKQYFERGLDLI</sequence>
<gene>
    <name evidence="2" type="ORF">GJ700_17810</name>
</gene>
<evidence type="ECO:0000259" key="1">
    <source>
        <dbReference type="Pfam" id="PF14267"/>
    </source>
</evidence>
<evidence type="ECO:0000313" key="2">
    <source>
        <dbReference type="EMBL" id="MRV73572.1"/>
    </source>
</evidence>
<name>A0A7X2IP29_9BURK</name>
<keyword evidence="3" id="KW-1185">Reference proteome</keyword>
<feature type="domain" description="DUF4357" evidence="1">
    <location>
        <begin position="241"/>
        <end position="293"/>
    </location>
</feature>
<dbReference type="Proteomes" id="UP000446768">
    <property type="component" value="Unassembled WGS sequence"/>
</dbReference>
<dbReference type="AlphaFoldDB" id="A0A7X2IP29"/>
<dbReference type="InterPro" id="IPR025579">
    <property type="entry name" value="DUF4357"/>
</dbReference>
<reference evidence="2 3" key="1">
    <citation type="submission" date="2019-11" db="EMBL/GenBank/DDBJ databases">
        <title>Novel species isolated from a subtropical stream in China.</title>
        <authorList>
            <person name="Lu H."/>
        </authorList>
    </citation>
    <scope>NUCLEOTIDE SEQUENCE [LARGE SCALE GENOMIC DNA]</scope>
    <source>
        <strain evidence="2 3">FT92W</strain>
    </source>
</reference>
<dbReference type="Pfam" id="PF14267">
    <property type="entry name" value="DUF4357"/>
    <property type="match status" value="1"/>
</dbReference>
<accession>A0A7X2IP29</accession>
<dbReference type="RefSeq" id="WP_154376244.1">
    <property type="nucleotide sequence ID" value="NZ_WKJJ01000010.1"/>
</dbReference>
<comment type="caution">
    <text evidence="2">The sequence shown here is derived from an EMBL/GenBank/DDBJ whole genome shotgun (WGS) entry which is preliminary data.</text>
</comment>
<dbReference type="CDD" id="cd10447">
    <property type="entry name" value="GIY-YIG_unchar_2"/>
    <property type="match status" value="1"/>
</dbReference>